<evidence type="ECO:0000256" key="7">
    <source>
        <dbReference type="RuleBase" id="RU003331"/>
    </source>
</evidence>
<accession>A0A2M7BP51</accession>
<comment type="pathway">
    <text evidence="5">Purine metabolism; AMP biosynthesis via salvage pathway; AMP from ADP: step 1/1.</text>
</comment>
<evidence type="ECO:0000256" key="6">
    <source>
        <dbReference type="RuleBase" id="RU003330"/>
    </source>
</evidence>
<evidence type="ECO:0000256" key="4">
    <source>
        <dbReference type="ARBA" id="ARBA00022777"/>
    </source>
</evidence>
<comment type="subunit">
    <text evidence="5 7">Monomer.</text>
</comment>
<comment type="function">
    <text evidence="5">Catalyzes the reversible transfer of the terminal phosphate group between ATP and AMP. Plays an important role in cellular energy homeostasis and in adenine nucleotide metabolism.</text>
</comment>
<dbReference type="HAMAP" id="MF_00235">
    <property type="entry name" value="Adenylate_kinase_Adk"/>
    <property type="match status" value="1"/>
</dbReference>
<evidence type="ECO:0000313" key="9">
    <source>
        <dbReference type="Proteomes" id="UP000229191"/>
    </source>
</evidence>
<comment type="subcellular location">
    <subcellularLocation>
        <location evidence="5 7">Cytoplasm</location>
    </subcellularLocation>
</comment>
<keyword evidence="5 7" id="KW-0067">ATP-binding</keyword>
<feature type="binding site" evidence="5">
    <location>
        <position position="143"/>
    </location>
    <ligand>
        <name>ATP</name>
        <dbReference type="ChEBI" id="CHEBI:30616"/>
    </ligand>
</feature>
<dbReference type="PROSITE" id="PS00113">
    <property type="entry name" value="ADENYLATE_KINASE"/>
    <property type="match status" value="1"/>
</dbReference>
<dbReference type="GO" id="GO:0005524">
    <property type="term" value="F:ATP binding"/>
    <property type="evidence" value="ECO:0007669"/>
    <property type="project" value="UniProtKB-UniRule"/>
</dbReference>
<evidence type="ECO:0000256" key="1">
    <source>
        <dbReference type="ARBA" id="ARBA00022679"/>
    </source>
</evidence>
<organism evidence="8 9">
    <name type="scientific">Candidatus Shapirobacteria bacterium CG03_land_8_20_14_0_80_35_14</name>
    <dbReference type="NCBI Taxonomy" id="1974878"/>
    <lineage>
        <taxon>Bacteria</taxon>
        <taxon>Candidatus Shapironibacteriota</taxon>
    </lineage>
</organism>
<keyword evidence="1 5" id="KW-0808">Transferase</keyword>
<dbReference type="CDD" id="cd01428">
    <property type="entry name" value="ADK"/>
    <property type="match status" value="1"/>
</dbReference>
<dbReference type="PRINTS" id="PR00094">
    <property type="entry name" value="ADENYLTKNASE"/>
</dbReference>
<dbReference type="AlphaFoldDB" id="A0A2M7BP51"/>
<feature type="region of interest" description="NMP" evidence="5">
    <location>
        <begin position="51"/>
        <end position="80"/>
    </location>
</feature>
<comment type="caution">
    <text evidence="8">The sequence shown here is derived from an EMBL/GenBank/DDBJ whole genome shotgun (WGS) entry which is preliminary data.</text>
</comment>
<dbReference type="GO" id="GO:0004017">
    <property type="term" value="F:AMP kinase activity"/>
    <property type="evidence" value="ECO:0007669"/>
    <property type="project" value="UniProtKB-UniRule"/>
</dbReference>
<dbReference type="GO" id="GO:0044209">
    <property type="term" value="P:AMP salvage"/>
    <property type="evidence" value="ECO:0007669"/>
    <property type="project" value="UniProtKB-UniRule"/>
</dbReference>
<dbReference type="Pfam" id="PF00406">
    <property type="entry name" value="ADK"/>
    <property type="match status" value="1"/>
</dbReference>
<comment type="catalytic activity">
    <reaction evidence="5 7">
        <text>AMP + ATP = 2 ADP</text>
        <dbReference type="Rhea" id="RHEA:12973"/>
        <dbReference type="ChEBI" id="CHEBI:30616"/>
        <dbReference type="ChEBI" id="CHEBI:456215"/>
        <dbReference type="ChEBI" id="CHEBI:456216"/>
        <dbReference type="EC" id="2.7.4.3"/>
    </reaction>
</comment>
<dbReference type="Gene3D" id="3.40.50.300">
    <property type="entry name" value="P-loop containing nucleotide triphosphate hydrolases"/>
    <property type="match status" value="1"/>
</dbReference>
<feature type="binding site" evidence="5">
    <location>
        <position position="156"/>
    </location>
    <ligand>
        <name>AMP</name>
        <dbReference type="ChEBI" id="CHEBI:456215"/>
    </ligand>
</feature>
<feature type="binding site" evidence="5">
    <location>
        <position position="195"/>
    </location>
    <ligand>
        <name>ATP</name>
        <dbReference type="ChEBI" id="CHEBI:30616"/>
    </ligand>
</feature>
<proteinExistence type="inferred from homology"/>
<comment type="domain">
    <text evidence="5">Consists of three domains, a large central CORE domain and two small peripheral domains, NMPbind and LID, which undergo movements during catalysis. The LID domain closes over the site of phosphoryl transfer upon ATP binding. Assembling and dissambling the active center during each catalytic cycle provides an effective means to prevent ATP hydrolysis.</text>
</comment>
<dbReference type="PANTHER" id="PTHR23359">
    <property type="entry name" value="NUCLEOTIDE KINASE"/>
    <property type="match status" value="1"/>
</dbReference>
<comment type="caution">
    <text evidence="5">Lacks conserved residue(s) required for the propagation of feature annotation.</text>
</comment>
<comment type="similarity">
    <text evidence="5 6">Belongs to the adenylate kinase family.</text>
</comment>
<feature type="binding site" evidence="5">
    <location>
        <position position="167"/>
    </location>
    <ligand>
        <name>AMP</name>
        <dbReference type="ChEBI" id="CHEBI:456215"/>
    </ligand>
</feature>
<dbReference type="Proteomes" id="UP000229191">
    <property type="component" value="Unassembled WGS sequence"/>
</dbReference>
<dbReference type="InterPro" id="IPR027417">
    <property type="entry name" value="P-loop_NTPase"/>
</dbReference>
<feature type="binding site" evidence="5">
    <location>
        <begin position="31"/>
        <end position="36"/>
    </location>
    <ligand>
        <name>ATP</name>
        <dbReference type="ChEBI" id="CHEBI:30616"/>
    </ligand>
</feature>
<keyword evidence="5" id="KW-0963">Cytoplasm</keyword>
<keyword evidence="2 5" id="KW-0545">Nucleotide biosynthesis</keyword>
<feature type="binding site" evidence="5">
    <location>
        <begin position="78"/>
        <end position="80"/>
    </location>
    <ligand>
        <name>AMP</name>
        <dbReference type="ChEBI" id="CHEBI:456215"/>
    </ligand>
</feature>
<dbReference type="InterPro" id="IPR000850">
    <property type="entry name" value="Adenylat/UMP-CMP_kin"/>
</dbReference>
<dbReference type="EMBL" id="PEVB01000079">
    <property type="protein sequence ID" value="PIV07247.1"/>
    <property type="molecule type" value="Genomic_DNA"/>
</dbReference>
<feature type="binding site" evidence="5">
    <location>
        <position position="112"/>
    </location>
    <ligand>
        <name>AMP</name>
        <dbReference type="ChEBI" id="CHEBI:456215"/>
    </ligand>
</feature>
<feature type="binding site" evidence="5">
    <location>
        <position position="57"/>
    </location>
    <ligand>
        <name>AMP</name>
        <dbReference type="ChEBI" id="CHEBI:456215"/>
    </ligand>
</feature>
<keyword evidence="4 5" id="KW-0418">Kinase</keyword>
<dbReference type="UniPathway" id="UPA00588">
    <property type="reaction ID" value="UER00649"/>
</dbReference>
<evidence type="ECO:0000256" key="2">
    <source>
        <dbReference type="ARBA" id="ARBA00022727"/>
    </source>
</evidence>
<dbReference type="EC" id="2.7.4.3" evidence="5 7"/>
<protein>
    <recommendedName>
        <fullName evidence="5 7">Adenylate kinase</fullName>
        <shortName evidence="5">AK</shortName>
        <ecNumber evidence="5 7">2.7.4.3</ecNumber>
    </recommendedName>
    <alternativeName>
        <fullName evidence="5">ATP-AMP transphosphorylase</fullName>
    </alternativeName>
    <alternativeName>
        <fullName evidence="5">ATP:AMP phosphotransferase</fullName>
    </alternativeName>
    <alternativeName>
        <fullName evidence="5">Adenylate monophosphate kinase</fullName>
    </alternativeName>
</protein>
<sequence>MSILMDKGFLNKIDNMNSNKNLNLFIIGPSGCGKTTQAKLIAEKYNLTHISMGQLLRDEMAKKSGFGIEAKGYIDNGKLVPDDLVFDVLISHLKSLEYKNFIVDGFPRILNQGRIIEFFLRKNNSPLTALIHLTLSFKQISKRRTKAGDEFQDQNRSDNSPAQIANRQAFYDDNIEGIRDYFVGKGKFIDINGNRPIEPIFEDIVKAIEKIK</sequence>
<reference evidence="9" key="1">
    <citation type="submission" date="2017-09" db="EMBL/GenBank/DDBJ databases">
        <title>Depth-based differentiation of microbial function through sediment-hosted aquifers and enrichment of novel symbionts in the deep terrestrial subsurface.</title>
        <authorList>
            <person name="Probst A.J."/>
            <person name="Ladd B."/>
            <person name="Jarett J.K."/>
            <person name="Geller-Mcgrath D.E."/>
            <person name="Sieber C.M.K."/>
            <person name="Emerson J.B."/>
            <person name="Anantharaman K."/>
            <person name="Thomas B.C."/>
            <person name="Malmstrom R."/>
            <person name="Stieglmeier M."/>
            <person name="Klingl A."/>
            <person name="Woyke T."/>
            <person name="Ryan C.M."/>
            <person name="Banfield J.F."/>
        </authorList>
    </citation>
    <scope>NUCLEOTIDE SEQUENCE [LARGE SCALE GENOMIC DNA]</scope>
</reference>
<dbReference type="InterPro" id="IPR033690">
    <property type="entry name" value="Adenylat_kinase_CS"/>
</dbReference>
<feature type="binding site" evidence="5">
    <location>
        <begin position="105"/>
        <end position="108"/>
    </location>
    <ligand>
        <name>AMP</name>
        <dbReference type="ChEBI" id="CHEBI:456215"/>
    </ligand>
</feature>
<dbReference type="SUPFAM" id="SSF52540">
    <property type="entry name" value="P-loop containing nucleoside triphosphate hydrolases"/>
    <property type="match status" value="1"/>
</dbReference>
<dbReference type="GO" id="GO:0005737">
    <property type="term" value="C:cytoplasm"/>
    <property type="evidence" value="ECO:0007669"/>
    <property type="project" value="UniProtKB-SubCell"/>
</dbReference>
<evidence type="ECO:0000256" key="3">
    <source>
        <dbReference type="ARBA" id="ARBA00022741"/>
    </source>
</evidence>
<gene>
    <name evidence="5" type="primary">adk</name>
    <name evidence="8" type="ORF">COS53_02845</name>
</gene>
<evidence type="ECO:0000256" key="5">
    <source>
        <dbReference type="HAMAP-Rule" id="MF_00235"/>
    </source>
</evidence>
<keyword evidence="3 5" id="KW-0547">Nucleotide-binding</keyword>
<name>A0A2M7BP51_9BACT</name>
<evidence type="ECO:0000313" key="8">
    <source>
        <dbReference type="EMBL" id="PIV07247.1"/>
    </source>
</evidence>